<keyword evidence="3" id="KW-1185">Reference proteome</keyword>
<dbReference type="InterPro" id="IPR018958">
    <property type="entry name" value="Knr4/Smi1-like_dom"/>
</dbReference>
<reference evidence="3" key="1">
    <citation type="submission" date="2019-05" db="EMBL/GenBank/DDBJ databases">
        <title>Flavobacterium profundi sp. nov., isolated from a deep-sea seamount.</title>
        <authorList>
            <person name="Zhang D.-C."/>
        </authorList>
    </citation>
    <scope>NUCLEOTIDE SEQUENCE [LARGE SCALE GENOMIC DNA]</scope>
    <source>
        <strain evidence="3">TP390</strain>
    </source>
</reference>
<feature type="domain" description="Knr4/Smi1-like" evidence="1">
    <location>
        <begin position="5"/>
        <end position="129"/>
    </location>
</feature>
<dbReference type="Proteomes" id="UP000431264">
    <property type="component" value="Unassembled WGS sequence"/>
</dbReference>
<dbReference type="Gene3D" id="3.40.1580.10">
    <property type="entry name" value="SMI1/KNR4-like"/>
    <property type="match status" value="1"/>
</dbReference>
<dbReference type="SMART" id="SM00860">
    <property type="entry name" value="SMI1_KNR4"/>
    <property type="match status" value="1"/>
</dbReference>
<comment type="caution">
    <text evidence="2">The sequence shown here is derived from an EMBL/GenBank/DDBJ whole genome shotgun (WGS) entry which is preliminary data.</text>
</comment>
<sequence>MGFEPATNNQIQAAEKRLSVDFPKDYIDFLNITNGLSVTNDVQPSFMKVEDIDYLKIIDPFLVEVWSGPEIWKIGQCLERSILIGGKEEEQYFLLIPPKEKDDNWRYWTFASWRPGEEEFLDLKSYFESVIEFNKNYLKN</sequence>
<gene>
    <name evidence="2" type="ORF">GOQ30_12560</name>
</gene>
<proteinExistence type="predicted"/>
<dbReference type="Pfam" id="PF09346">
    <property type="entry name" value="SMI1_KNR4"/>
    <property type="match status" value="1"/>
</dbReference>
<evidence type="ECO:0000313" key="3">
    <source>
        <dbReference type="Proteomes" id="UP000431264"/>
    </source>
</evidence>
<organism evidence="2 3">
    <name type="scientific">Flavobacterium profundi</name>
    <dbReference type="NCBI Taxonomy" id="1774945"/>
    <lineage>
        <taxon>Bacteria</taxon>
        <taxon>Pseudomonadati</taxon>
        <taxon>Bacteroidota</taxon>
        <taxon>Flavobacteriia</taxon>
        <taxon>Flavobacteriales</taxon>
        <taxon>Flavobacteriaceae</taxon>
        <taxon>Flavobacterium</taxon>
    </lineage>
</organism>
<name>A0A6I4IT21_9FLAO</name>
<dbReference type="EMBL" id="WQLW01000009">
    <property type="protein sequence ID" value="MVO09995.1"/>
    <property type="molecule type" value="Genomic_DNA"/>
</dbReference>
<dbReference type="AlphaFoldDB" id="A0A6I4IT21"/>
<accession>A0A6I4IT21</accession>
<dbReference type="SUPFAM" id="SSF160631">
    <property type="entry name" value="SMI1/KNR4-like"/>
    <property type="match status" value="1"/>
</dbReference>
<evidence type="ECO:0000259" key="1">
    <source>
        <dbReference type="SMART" id="SM00860"/>
    </source>
</evidence>
<protein>
    <submittedName>
        <fullName evidence="2">SMI1/KNR4 family protein</fullName>
    </submittedName>
</protein>
<evidence type="ECO:0000313" key="2">
    <source>
        <dbReference type="EMBL" id="MVO09995.1"/>
    </source>
</evidence>
<dbReference type="InterPro" id="IPR037883">
    <property type="entry name" value="Knr4/Smi1-like_sf"/>
</dbReference>